<dbReference type="SUPFAM" id="SSF49299">
    <property type="entry name" value="PKD domain"/>
    <property type="match status" value="2"/>
</dbReference>
<name>A0ABT4UQ41_9BACT</name>
<dbReference type="SMART" id="SM00089">
    <property type="entry name" value="PKD"/>
    <property type="match status" value="2"/>
</dbReference>
<dbReference type="InterPro" id="IPR013783">
    <property type="entry name" value="Ig-like_fold"/>
</dbReference>
<sequence>MRENLLRFINKSTKILLICTMLLMANALYAAHLKGGYIEYEYISSTSTTTTYKVTVYQYLDCGSTMSQRDQDVNLGIFNNATNSSLQSITVNRTGARTVQKENFECVQNPPQVCYIIDSYETVITLNNNSAGYQLYVQRCCRIGNIVNVSNSGNTGANYYISIPGTPTSTLLQNSSPTFNMNDTVLLCANNEFKFKFDAIDKDGDSLSYAFTYGLNTPSTDPKPLRPADPPFNSLPYVIRFSGDNPFGNANIKINPLNGEITGMAPSRSGDYVLAILISEYRNGVKIGEARKEIHVTISNCNIPEAILPESIITCTTFSVSLENQSSTTGNQTYYWDFGVPDTDEDISTSPTPTYIYKDTGTYTVKVVVNRGTYCSDSATMNMKVYPGFKVGFEAENVCINKIATFKDTSHTTFGKTLTKSWIVNNVVQSSTASILPVTFPAAGTYPVKLIASDNLGCKDSVTKDIQVFALPDINLVSDTLICINDSIRFNVSNSGTASWTPVYNILNEKSLTPTVFPKRNQAYSVQLTDINGCVNNKSVQVNTRANLNLQVTNNRTACEGDEVELTASSTGTSFKWEGNGLSNATQNSVKITAVEGAGTYYVNTYFGQNCTERKTVNINVLGYPKVSAGNDTTICYNALATLAGATNTPNYYWEQLNSPLAGNNVLRKTVRLTDNAVFILHAESNDVCRLKKTDTVLVNVVPDVIVDAGPNTELFLNLPYTIEATSNGNYTYKWTPSLGILKDTALNAVINIDNNLINAFGRNKTYLLTASTKEGCSATDNVTFNLNITVKKLYVPTGFTPNGDGKNDVLKPIYMSVGTLLYFRVYNRYGQLVFETNTWNKGWDGTFKGNPSPSGAYIFDCQVKEDTGNILHQKGSFALIR</sequence>
<dbReference type="Gene3D" id="2.60.40.10">
    <property type="entry name" value="Immunoglobulins"/>
    <property type="match status" value="2"/>
</dbReference>
<reference evidence="2 3" key="1">
    <citation type="submission" date="2022-12" db="EMBL/GenBank/DDBJ databases">
        <title>Chitinophagaceae gen. sp. nov., a new member of the family Chitinophagaceae, isolated from soil in a chemical factory.</title>
        <authorList>
            <person name="Ke Z."/>
        </authorList>
    </citation>
    <scope>NUCLEOTIDE SEQUENCE [LARGE SCALE GENOMIC DNA]</scope>
    <source>
        <strain evidence="2 3">LY-5</strain>
    </source>
</reference>
<dbReference type="InterPro" id="IPR022409">
    <property type="entry name" value="PKD/Chitinase_dom"/>
</dbReference>
<dbReference type="CDD" id="cd00146">
    <property type="entry name" value="PKD"/>
    <property type="match status" value="1"/>
</dbReference>
<feature type="domain" description="PKD" evidence="1">
    <location>
        <begin position="319"/>
        <end position="385"/>
    </location>
</feature>
<dbReference type="Proteomes" id="UP001210231">
    <property type="component" value="Unassembled WGS sequence"/>
</dbReference>
<accession>A0ABT4UQ41</accession>
<dbReference type="PROSITE" id="PS50093">
    <property type="entry name" value="PKD"/>
    <property type="match status" value="1"/>
</dbReference>
<dbReference type="InterPro" id="IPR035986">
    <property type="entry name" value="PKD_dom_sf"/>
</dbReference>
<evidence type="ECO:0000313" key="2">
    <source>
        <dbReference type="EMBL" id="MDA3616258.1"/>
    </source>
</evidence>
<evidence type="ECO:0000313" key="3">
    <source>
        <dbReference type="Proteomes" id="UP001210231"/>
    </source>
</evidence>
<dbReference type="NCBIfam" id="TIGR04131">
    <property type="entry name" value="Bac_Flav_CTERM"/>
    <property type="match status" value="1"/>
</dbReference>
<proteinExistence type="predicted"/>
<gene>
    <name evidence="2" type="ORF">O3P16_15685</name>
</gene>
<comment type="caution">
    <text evidence="2">The sequence shown here is derived from an EMBL/GenBank/DDBJ whole genome shotgun (WGS) entry which is preliminary data.</text>
</comment>
<dbReference type="Pfam" id="PF13585">
    <property type="entry name" value="CHU_C"/>
    <property type="match status" value="1"/>
</dbReference>
<dbReference type="EMBL" id="JAQGEF010000026">
    <property type="protein sequence ID" value="MDA3616258.1"/>
    <property type="molecule type" value="Genomic_DNA"/>
</dbReference>
<keyword evidence="3" id="KW-1185">Reference proteome</keyword>
<dbReference type="InterPro" id="IPR000601">
    <property type="entry name" value="PKD_dom"/>
</dbReference>
<dbReference type="InterPro" id="IPR026341">
    <property type="entry name" value="T9SS_type_B"/>
</dbReference>
<dbReference type="RefSeq" id="WP_407032588.1">
    <property type="nucleotide sequence ID" value="NZ_JAQGEF010000026.1"/>
</dbReference>
<protein>
    <submittedName>
        <fullName evidence="2">T9SS type B sorting domain-containing protein</fullName>
    </submittedName>
</protein>
<organism evidence="2 3">
    <name type="scientific">Polluticaenibacter yanchengensis</name>
    <dbReference type="NCBI Taxonomy" id="3014562"/>
    <lineage>
        <taxon>Bacteria</taxon>
        <taxon>Pseudomonadati</taxon>
        <taxon>Bacteroidota</taxon>
        <taxon>Chitinophagia</taxon>
        <taxon>Chitinophagales</taxon>
        <taxon>Chitinophagaceae</taxon>
        <taxon>Polluticaenibacter</taxon>
    </lineage>
</organism>
<dbReference type="Pfam" id="PF18911">
    <property type="entry name" value="PKD_4"/>
    <property type="match status" value="1"/>
</dbReference>
<evidence type="ECO:0000259" key="1">
    <source>
        <dbReference type="PROSITE" id="PS50093"/>
    </source>
</evidence>